<sequence length="398" mass="44280">MSGQISRSLPKKQDKTGEPMAVPYTAEELGRLKTALDRKLGPEFISIRSGPGQTKVNYLEGWKAINLANEIFGPTGWRSELKSFQVDYIDERNGRVSLGLSSVVRVILKDGTYHEDIGYGSIDNCNSKSAAFDKCKKEAVTDGMKRALRQFGNSLGNCLYDKDYLKKICKVKPIPLAFDEDELMRNEKPLIKSEPKPKALSLNEISKKPVAAASKPQTHSMPTLRHAEPPDEQENSFNDFMSDDWPDELTKTKKDALPNSEPEFDDDDDDFEPRALQAPAVRGRELKVGKSQELQREADGSRTGTPQVARKLDLEANAATPAEIPTSVVFVSAKAADRVKRDPSLQNGSKYDARNTPDSLKRSSFINHNKSTPIKRSLVLDEKENHVPAATKRSHRGN</sequence>
<evidence type="ECO:0000313" key="9">
    <source>
        <dbReference type="Proteomes" id="UP000769157"/>
    </source>
</evidence>
<accession>A0A9P8T8A5</accession>
<feature type="compositionally biased region" description="Polar residues" evidence="7">
    <location>
        <begin position="362"/>
        <end position="374"/>
    </location>
</feature>
<feature type="compositionally biased region" description="Basic and acidic residues" evidence="7">
    <location>
        <begin position="282"/>
        <end position="300"/>
    </location>
</feature>
<evidence type="ECO:0000256" key="7">
    <source>
        <dbReference type="SAM" id="MobiDB-lite"/>
    </source>
</evidence>
<dbReference type="EMBL" id="JAEUBE010000137">
    <property type="protein sequence ID" value="KAH3669319.1"/>
    <property type="molecule type" value="Genomic_DNA"/>
</dbReference>
<dbReference type="PANTHER" id="PTHR12132">
    <property type="entry name" value="DNA REPAIR AND RECOMBINATION PROTEIN RAD52, RAD59"/>
    <property type="match status" value="1"/>
</dbReference>
<feature type="region of interest" description="Disordered" evidence="7">
    <location>
        <begin position="337"/>
        <end position="398"/>
    </location>
</feature>
<protein>
    <recommendedName>
        <fullName evidence="6">DNA repair and recombination protein RAD52</fullName>
    </recommendedName>
</protein>
<name>A0A9P8T8A5_9ASCO</name>
<dbReference type="InterPro" id="IPR042525">
    <property type="entry name" value="Rad52_Rad59_Rad22_sf"/>
</dbReference>
<evidence type="ECO:0000256" key="3">
    <source>
        <dbReference type="ARBA" id="ARBA00023172"/>
    </source>
</evidence>
<comment type="function">
    <text evidence="5">Involved in DNA double-strand break (DSB) repair and recombination. Promotes the annealing of complementary single-stranded DNA and by stimulation of the RAD51 recombinase.</text>
</comment>
<evidence type="ECO:0000256" key="1">
    <source>
        <dbReference type="ARBA" id="ARBA00006638"/>
    </source>
</evidence>
<feature type="compositionally biased region" description="Basic and acidic residues" evidence="7">
    <location>
        <begin position="351"/>
        <end position="361"/>
    </location>
</feature>
<dbReference type="GO" id="GO:0006312">
    <property type="term" value="P:mitotic recombination"/>
    <property type="evidence" value="ECO:0007669"/>
    <property type="project" value="TreeGrafter"/>
</dbReference>
<comment type="caution">
    <text evidence="8">The sequence shown here is derived from an EMBL/GenBank/DDBJ whole genome shotgun (WGS) entry which is preliminary data.</text>
</comment>
<feature type="compositionally biased region" description="Acidic residues" evidence="7">
    <location>
        <begin position="262"/>
        <end position="271"/>
    </location>
</feature>
<evidence type="ECO:0000256" key="4">
    <source>
        <dbReference type="ARBA" id="ARBA00023204"/>
    </source>
</evidence>
<dbReference type="AlphaFoldDB" id="A0A9P8T8A5"/>
<dbReference type="GO" id="GO:0000730">
    <property type="term" value="P:DNA recombinase assembly"/>
    <property type="evidence" value="ECO:0007669"/>
    <property type="project" value="InterPro"/>
</dbReference>
<dbReference type="Gene3D" id="3.30.390.80">
    <property type="entry name" value="DNA repair protein Rad52/59/22"/>
    <property type="match status" value="1"/>
</dbReference>
<dbReference type="SUPFAM" id="SSF54768">
    <property type="entry name" value="dsRNA-binding domain-like"/>
    <property type="match status" value="1"/>
</dbReference>
<keyword evidence="3" id="KW-0233">DNA recombination</keyword>
<dbReference type="FunFam" id="3.30.390.80:FF:000001">
    <property type="entry name" value="DNA repair protein RAD52 homolog"/>
    <property type="match status" value="1"/>
</dbReference>
<evidence type="ECO:0000256" key="5">
    <source>
        <dbReference type="ARBA" id="ARBA00037138"/>
    </source>
</evidence>
<dbReference type="InterPro" id="IPR007232">
    <property type="entry name" value="Rad52_Rad59_Rad22"/>
</dbReference>
<dbReference type="GO" id="GO:0003697">
    <property type="term" value="F:single-stranded DNA binding"/>
    <property type="evidence" value="ECO:0007669"/>
    <property type="project" value="UniProtKB-ARBA"/>
</dbReference>
<feature type="region of interest" description="Disordered" evidence="7">
    <location>
        <begin position="208"/>
        <end position="307"/>
    </location>
</feature>
<evidence type="ECO:0000256" key="6">
    <source>
        <dbReference type="ARBA" id="ARBA00041062"/>
    </source>
</evidence>
<dbReference type="GeneID" id="70233408"/>
<dbReference type="Proteomes" id="UP000769157">
    <property type="component" value="Unassembled WGS sequence"/>
</dbReference>
<proteinExistence type="inferred from homology"/>
<dbReference type="InterPro" id="IPR041247">
    <property type="entry name" value="Rad52_fam"/>
</dbReference>
<keyword evidence="4" id="KW-0234">DNA repair</keyword>
<keyword evidence="9" id="KW-1185">Reference proteome</keyword>
<comment type="similarity">
    <text evidence="1">Belongs to the RAD52 family.</text>
</comment>
<organism evidence="8 9">
    <name type="scientific">Ogataea philodendri</name>
    <dbReference type="NCBI Taxonomy" id="1378263"/>
    <lineage>
        <taxon>Eukaryota</taxon>
        <taxon>Fungi</taxon>
        <taxon>Dikarya</taxon>
        <taxon>Ascomycota</taxon>
        <taxon>Saccharomycotina</taxon>
        <taxon>Pichiomycetes</taxon>
        <taxon>Pichiales</taxon>
        <taxon>Pichiaceae</taxon>
        <taxon>Ogataea</taxon>
    </lineage>
</organism>
<feature type="region of interest" description="Disordered" evidence="7">
    <location>
        <begin position="1"/>
        <end position="22"/>
    </location>
</feature>
<evidence type="ECO:0000256" key="2">
    <source>
        <dbReference type="ARBA" id="ARBA00022763"/>
    </source>
</evidence>
<reference evidence="8" key="2">
    <citation type="submission" date="2021-01" db="EMBL/GenBank/DDBJ databases">
        <authorList>
            <person name="Schikora-Tamarit M.A."/>
        </authorList>
    </citation>
    <scope>NUCLEOTIDE SEQUENCE</scope>
    <source>
        <strain evidence="8">CBS6075</strain>
    </source>
</reference>
<keyword evidence="2" id="KW-0227">DNA damage</keyword>
<dbReference type="PANTHER" id="PTHR12132:SF1">
    <property type="entry name" value="DNA REPAIR PROTEIN RAD52 HOMOLOG"/>
    <property type="match status" value="1"/>
</dbReference>
<dbReference type="GO" id="GO:0005634">
    <property type="term" value="C:nucleus"/>
    <property type="evidence" value="ECO:0007669"/>
    <property type="project" value="InterPro"/>
</dbReference>
<gene>
    <name evidence="8" type="ORF">OGAPHI_001440</name>
</gene>
<dbReference type="Pfam" id="PF04098">
    <property type="entry name" value="Rad52_Rad22"/>
    <property type="match status" value="1"/>
</dbReference>
<dbReference type="InterPro" id="IPR004585">
    <property type="entry name" value="DNA_recomb/repair_Rad52"/>
</dbReference>
<evidence type="ECO:0000313" key="8">
    <source>
        <dbReference type="EMBL" id="KAH3669319.1"/>
    </source>
</evidence>
<dbReference type="NCBIfam" id="TIGR00607">
    <property type="entry name" value="rad52"/>
    <property type="match status" value="1"/>
</dbReference>
<dbReference type="RefSeq" id="XP_046063582.1">
    <property type="nucleotide sequence ID" value="XM_046202202.1"/>
</dbReference>
<dbReference type="GO" id="GO:0045002">
    <property type="term" value="P:double-strand break repair via single-strand annealing"/>
    <property type="evidence" value="ECO:0007669"/>
    <property type="project" value="InterPro"/>
</dbReference>
<dbReference type="OrthoDB" id="206565at2759"/>
<reference evidence="8" key="1">
    <citation type="journal article" date="2021" name="Open Biol.">
        <title>Shared evolutionary footprints suggest mitochondrial oxidative damage underlies multiple complex I losses in fungi.</title>
        <authorList>
            <person name="Schikora-Tamarit M.A."/>
            <person name="Marcet-Houben M."/>
            <person name="Nosek J."/>
            <person name="Gabaldon T."/>
        </authorList>
    </citation>
    <scope>NUCLEOTIDE SEQUENCE</scope>
    <source>
        <strain evidence="8">CBS6075</strain>
    </source>
</reference>